<evidence type="ECO:0000313" key="7">
    <source>
        <dbReference type="EMBL" id="TDS17184.1"/>
    </source>
</evidence>
<dbReference type="GO" id="GO:0015807">
    <property type="term" value="P:L-amino acid transport"/>
    <property type="evidence" value="ECO:0007669"/>
    <property type="project" value="TreeGrafter"/>
</dbReference>
<dbReference type="InterPro" id="IPR003439">
    <property type="entry name" value="ABC_transporter-like_ATP-bd"/>
</dbReference>
<dbReference type="CDD" id="cd03224">
    <property type="entry name" value="ABC_TM1139_LivF_branched"/>
    <property type="match status" value="1"/>
</dbReference>
<dbReference type="SUPFAM" id="SSF52540">
    <property type="entry name" value="P-loop containing nucleoside triphosphate hydrolases"/>
    <property type="match status" value="1"/>
</dbReference>
<organism evidence="7 8">
    <name type="scientific">Sphingobacterium paludis</name>
    <dbReference type="NCBI Taxonomy" id="1476465"/>
    <lineage>
        <taxon>Bacteria</taxon>
        <taxon>Pseudomonadati</taxon>
        <taxon>Bacteroidota</taxon>
        <taxon>Sphingobacteriia</taxon>
        <taxon>Sphingobacteriales</taxon>
        <taxon>Sphingobacteriaceae</taxon>
        <taxon>Sphingobacterium</taxon>
    </lineage>
</organism>
<dbReference type="InterPro" id="IPR027417">
    <property type="entry name" value="P-loop_NTPase"/>
</dbReference>
<evidence type="ECO:0000256" key="5">
    <source>
        <dbReference type="ARBA" id="ARBA00022970"/>
    </source>
</evidence>
<dbReference type="Gene3D" id="3.40.50.300">
    <property type="entry name" value="P-loop containing nucleotide triphosphate hydrolases"/>
    <property type="match status" value="1"/>
</dbReference>
<feature type="domain" description="ABC transporter" evidence="6">
    <location>
        <begin position="7"/>
        <end position="237"/>
    </location>
</feature>
<dbReference type="GO" id="GO:0015658">
    <property type="term" value="F:branched-chain amino acid transmembrane transporter activity"/>
    <property type="evidence" value="ECO:0007669"/>
    <property type="project" value="TreeGrafter"/>
</dbReference>
<keyword evidence="2" id="KW-0813">Transport</keyword>
<evidence type="ECO:0000259" key="6">
    <source>
        <dbReference type="PROSITE" id="PS50893"/>
    </source>
</evidence>
<proteinExistence type="inferred from homology"/>
<evidence type="ECO:0000256" key="2">
    <source>
        <dbReference type="ARBA" id="ARBA00022448"/>
    </source>
</evidence>
<protein>
    <submittedName>
        <fullName evidence="7">Urea ABC transporter ATP-binding protein</fullName>
    </submittedName>
</protein>
<evidence type="ECO:0000256" key="1">
    <source>
        <dbReference type="ARBA" id="ARBA00005417"/>
    </source>
</evidence>
<dbReference type="Pfam" id="PF00005">
    <property type="entry name" value="ABC_tran"/>
    <property type="match status" value="1"/>
</dbReference>
<dbReference type="Proteomes" id="UP000294752">
    <property type="component" value="Unassembled WGS sequence"/>
</dbReference>
<dbReference type="RefSeq" id="WP_208292230.1">
    <property type="nucleotide sequence ID" value="NZ_SNZV01000001.1"/>
</dbReference>
<comment type="caution">
    <text evidence="7">The sequence shown here is derived from an EMBL/GenBank/DDBJ whole genome shotgun (WGS) entry which is preliminary data.</text>
</comment>
<keyword evidence="3" id="KW-0547">Nucleotide-binding</keyword>
<comment type="similarity">
    <text evidence="1">Belongs to the ABC transporter superfamily.</text>
</comment>
<dbReference type="PROSITE" id="PS50893">
    <property type="entry name" value="ABC_TRANSPORTER_2"/>
    <property type="match status" value="1"/>
</dbReference>
<dbReference type="EMBL" id="SNZV01000001">
    <property type="protein sequence ID" value="TDS17184.1"/>
    <property type="molecule type" value="Genomic_DNA"/>
</dbReference>
<dbReference type="GO" id="GO:0016887">
    <property type="term" value="F:ATP hydrolysis activity"/>
    <property type="evidence" value="ECO:0007669"/>
    <property type="project" value="InterPro"/>
</dbReference>
<dbReference type="InterPro" id="IPR052156">
    <property type="entry name" value="BCAA_Transport_ATP-bd_LivF"/>
</dbReference>
<keyword evidence="5" id="KW-0029">Amino-acid transport</keyword>
<dbReference type="GO" id="GO:0005524">
    <property type="term" value="F:ATP binding"/>
    <property type="evidence" value="ECO:0007669"/>
    <property type="project" value="UniProtKB-KW"/>
</dbReference>
<dbReference type="AlphaFoldDB" id="A0A4R7DBC4"/>
<sequence length="237" mass="26502">MKEEMILSVNDLKAAYGQSTILWGVNIEVRKARVTTVMGRNGVGKSTLLKAIMGLVKAQSGSVRLDGQEIQSLVSYKIARAGVGYVPQGREIIPKLTVYENLRLGLEATPDYKEKISEEEIYDLFPILKEFRKRLGGNLSGGQQQQLAIARTLISGPKLLLLDEPTEGIQPSIAYEIGDIIRRLVVEKELSVLLVEQKIDFARHVTDHFYLMDRGKMVQDGSADRFDFSELQEHIAV</sequence>
<reference evidence="7 8" key="1">
    <citation type="submission" date="2019-03" db="EMBL/GenBank/DDBJ databases">
        <title>Genomic Encyclopedia of Type Strains, Phase III (KMG-III): the genomes of soil and plant-associated and newly described type strains.</title>
        <authorList>
            <person name="Whitman W."/>
        </authorList>
    </citation>
    <scope>NUCLEOTIDE SEQUENCE [LARGE SCALE GENOMIC DNA]</scope>
    <source>
        <strain evidence="7 8">CGMCC 1.12801</strain>
    </source>
</reference>
<evidence type="ECO:0000313" key="8">
    <source>
        <dbReference type="Proteomes" id="UP000294752"/>
    </source>
</evidence>
<keyword evidence="8" id="KW-1185">Reference proteome</keyword>
<dbReference type="SMART" id="SM00382">
    <property type="entry name" value="AAA"/>
    <property type="match status" value="1"/>
</dbReference>
<accession>A0A4R7DBC4</accession>
<dbReference type="PANTHER" id="PTHR43820:SF5">
    <property type="entry name" value="HIGH-AFFINITY BRANCHED-CHAIN AMINO ACID TRANSPORT ATP-BINDING PROTEIN"/>
    <property type="match status" value="1"/>
</dbReference>
<keyword evidence="4 7" id="KW-0067">ATP-binding</keyword>
<dbReference type="InterPro" id="IPR003593">
    <property type="entry name" value="AAA+_ATPase"/>
</dbReference>
<dbReference type="InterPro" id="IPR017780">
    <property type="entry name" value="ABC_transptr_urea_ATP-bd_UrtE"/>
</dbReference>
<gene>
    <name evidence="7" type="ORF">B0I21_10146</name>
</gene>
<evidence type="ECO:0000256" key="4">
    <source>
        <dbReference type="ARBA" id="ARBA00022840"/>
    </source>
</evidence>
<dbReference type="NCBIfam" id="TIGR03410">
    <property type="entry name" value="urea_trans_UrtE"/>
    <property type="match status" value="1"/>
</dbReference>
<evidence type="ECO:0000256" key="3">
    <source>
        <dbReference type="ARBA" id="ARBA00022741"/>
    </source>
</evidence>
<name>A0A4R7DBC4_9SPHI</name>
<dbReference type="PANTHER" id="PTHR43820">
    <property type="entry name" value="HIGH-AFFINITY BRANCHED-CHAIN AMINO ACID TRANSPORT ATP-BINDING PROTEIN LIVF"/>
    <property type="match status" value="1"/>
</dbReference>